<accession>A0ABR7IAH7</accession>
<dbReference type="Proteomes" id="UP000621540">
    <property type="component" value="Unassembled WGS sequence"/>
</dbReference>
<dbReference type="PROSITE" id="PS50977">
    <property type="entry name" value="HTH_TETR_2"/>
    <property type="match status" value="1"/>
</dbReference>
<dbReference type="PANTHER" id="PTHR43479:SF11">
    <property type="entry name" value="ACREF_ENVCD OPERON REPRESSOR-RELATED"/>
    <property type="match status" value="1"/>
</dbReference>
<dbReference type="Gene3D" id="1.10.357.10">
    <property type="entry name" value="Tetracycline Repressor, domain 2"/>
    <property type="match status" value="1"/>
</dbReference>
<reference evidence="4 5" key="1">
    <citation type="submission" date="2020-08" db="EMBL/GenBank/DDBJ databases">
        <title>Genome public.</title>
        <authorList>
            <person name="Liu C."/>
            <person name="Sun Q."/>
        </authorList>
    </citation>
    <scope>NUCLEOTIDE SEQUENCE [LARGE SCALE GENOMIC DNA]</scope>
    <source>
        <strain evidence="4 5">BX0805</strain>
    </source>
</reference>
<keyword evidence="5" id="KW-1185">Reference proteome</keyword>
<feature type="domain" description="HTH tetR-type" evidence="3">
    <location>
        <begin position="11"/>
        <end position="71"/>
    </location>
</feature>
<dbReference type="SUPFAM" id="SSF46689">
    <property type="entry name" value="Homeodomain-like"/>
    <property type="match status" value="1"/>
</dbReference>
<evidence type="ECO:0000256" key="1">
    <source>
        <dbReference type="ARBA" id="ARBA00023125"/>
    </source>
</evidence>
<dbReference type="RefSeq" id="WP_186982113.1">
    <property type="nucleotide sequence ID" value="NZ_JACOQH010000004.1"/>
</dbReference>
<feature type="DNA-binding region" description="H-T-H motif" evidence="2">
    <location>
        <begin position="34"/>
        <end position="53"/>
    </location>
</feature>
<sequence length="197" mass="22413">MPKCYTNQEKDEIKRRLMEEAGYCMAQYGIKKTTVDELVKRVGIPKGTFYLFYESKERLLWEVILVAHEQMEREMAEKVAAVDLTGDTLDALTDLFLGFYQMAEEMPVLQILNSEEMNLLTKKIPAEEIAAHQKEDTVEISRLFAQIPLCEGVDIGAVTAAFHAIYFATLERDKIAPEDYEKGLRLLIGGVLMQILA</sequence>
<dbReference type="PANTHER" id="PTHR43479">
    <property type="entry name" value="ACREF/ENVCD OPERON REPRESSOR-RELATED"/>
    <property type="match status" value="1"/>
</dbReference>
<evidence type="ECO:0000256" key="2">
    <source>
        <dbReference type="PROSITE-ProRule" id="PRU00335"/>
    </source>
</evidence>
<evidence type="ECO:0000313" key="5">
    <source>
        <dbReference type="Proteomes" id="UP000621540"/>
    </source>
</evidence>
<dbReference type="EMBL" id="JACOQH010000004">
    <property type="protein sequence ID" value="MBC5753892.1"/>
    <property type="molecule type" value="Genomic_DNA"/>
</dbReference>
<keyword evidence="1 2" id="KW-0238">DNA-binding</keyword>
<organism evidence="4 5">
    <name type="scientific">Roseburia yibonii</name>
    <dbReference type="NCBI Taxonomy" id="2763063"/>
    <lineage>
        <taxon>Bacteria</taxon>
        <taxon>Bacillati</taxon>
        <taxon>Bacillota</taxon>
        <taxon>Clostridia</taxon>
        <taxon>Lachnospirales</taxon>
        <taxon>Lachnospiraceae</taxon>
        <taxon>Roseburia</taxon>
    </lineage>
</organism>
<comment type="caution">
    <text evidence="4">The sequence shown here is derived from an EMBL/GenBank/DDBJ whole genome shotgun (WGS) entry which is preliminary data.</text>
</comment>
<proteinExistence type="predicted"/>
<gene>
    <name evidence="4" type="ORF">H8Z76_07605</name>
</gene>
<dbReference type="InterPro" id="IPR050624">
    <property type="entry name" value="HTH-type_Tx_Regulator"/>
</dbReference>
<evidence type="ECO:0000259" key="3">
    <source>
        <dbReference type="PROSITE" id="PS50977"/>
    </source>
</evidence>
<name>A0ABR7IAH7_9FIRM</name>
<dbReference type="InterPro" id="IPR001647">
    <property type="entry name" value="HTH_TetR"/>
</dbReference>
<dbReference type="InterPro" id="IPR009057">
    <property type="entry name" value="Homeodomain-like_sf"/>
</dbReference>
<dbReference type="Pfam" id="PF00440">
    <property type="entry name" value="TetR_N"/>
    <property type="match status" value="1"/>
</dbReference>
<protein>
    <submittedName>
        <fullName evidence="4">TetR/AcrR family transcriptional regulator</fullName>
    </submittedName>
</protein>
<evidence type="ECO:0000313" key="4">
    <source>
        <dbReference type="EMBL" id="MBC5753892.1"/>
    </source>
</evidence>